<dbReference type="Proteomes" id="UP000238392">
    <property type="component" value="Unassembled WGS sequence"/>
</dbReference>
<dbReference type="OrthoDB" id="7859107at2"/>
<comment type="caution">
    <text evidence="1">The sequence shown here is derived from an EMBL/GenBank/DDBJ whole genome shotgun (WGS) entry which is preliminary data.</text>
</comment>
<proteinExistence type="predicted"/>
<keyword evidence="2" id="KW-1185">Reference proteome</keyword>
<accession>A0A2T0X040</accession>
<dbReference type="AlphaFoldDB" id="A0A2T0X040"/>
<dbReference type="EMBL" id="PVTQ01000002">
    <property type="protein sequence ID" value="PRY92316.1"/>
    <property type="molecule type" value="Genomic_DNA"/>
</dbReference>
<reference evidence="1 2" key="1">
    <citation type="submission" date="2018-03" db="EMBL/GenBank/DDBJ databases">
        <title>Genomic Encyclopedia of Archaeal and Bacterial Type Strains, Phase II (KMG-II): from individual species to whole genera.</title>
        <authorList>
            <person name="Goeker M."/>
        </authorList>
    </citation>
    <scope>NUCLEOTIDE SEQUENCE [LARGE SCALE GENOMIC DNA]</scope>
    <source>
        <strain evidence="1 2">DSM 100212</strain>
    </source>
</reference>
<organism evidence="1 2">
    <name type="scientific">Donghicola tyrosinivorans</name>
    <dbReference type="NCBI Taxonomy" id="1652492"/>
    <lineage>
        <taxon>Bacteria</taxon>
        <taxon>Pseudomonadati</taxon>
        <taxon>Pseudomonadota</taxon>
        <taxon>Alphaproteobacteria</taxon>
        <taxon>Rhodobacterales</taxon>
        <taxon>Roseobacteraceae</taxon>
        <taxon>Donghicola</taxon>
    </lineage>
</organism>
<protein>
    <submittedName>
        <fullName evidence="1">Uncharacterized protein</fullName>
    </submittedName>
</protein>
<gene>
    <name evidence="1" type="ORF">CLV74_102231</name>
</gene>
<name>A0A2T0X040_9RHOB</name>
<evidence type="ECO:0000313" key="2">
    <source>
        <dbReference type="Proteomes" id="UP000238392"/>
    </source>
</evidence>
<evidence type="ECO:0000313" key="1">
    <source>
        <dbReference type="EMBL" id="PRY92316.1"/>
    </source>
</evidence>
<dbReference type="RefSeq" id="WP_106262843.1">
    <property type="nucleotide sequence ID" value="NZ_PVTQ01000002.1"/>
</dbReference>
<sequence>MIIGIIGLIVAFALVVIFRNPATRNCRWREDRRRDKDGLRFYRCVNCGAEVWDSPKHSPKTCHNPDKKGTS</sequence>